<evidence type="ECO:0000313" key="2">
    <source>
        <dbReference type="EMBL" id="QHS78899.1"/>
    </source>
</evidence>
<dbReference type="EMBL" id="MN740625">
    <property type="protein sequence ID" value="QHS78899.1"/>
    <property type="molecule type" value="Genomic_DNA"/>
</dbReference>
<accession>A0A6C0AGJ4</accession>
<proteinExistence type="predicted"/>
<protein>
    <submittedName>
        <fullName evidence="2">Uncharacterized protein</fullName>
    </submittedName>
</protein>
<dbReference type="AlphaFoldDB" id="A0A6C0AGJ4"/>
<sequence length="118" mass="13807">MNMLTLEQIVSIHEKDQILPWNKLNKSLKLKRMMDFAEELRIKDELDEERTEQLKVLLRTRLDRKCLQRVKDVVYNAEEGKIVSIPSLIRVQSKYTLRSESASPLSSLGPKNKTLRAK</sequence>
<feature type="region of interest" description="Disordered" evidence="1">
    <location>
        <begin position="97"/>
        <end position="118"/>
    </location>
</feature>
<reference evidence="2" key="1">
    <citation type="journal article" date="2020" name="Nature">
        <title>Giant virus diversity and host interactions through global metagenomics.</title>
        <authorList>
            <person name="Schulz F."/>
            <person name="Roux S."/>
            <person name="Paez-Espino D."/>
            <person name="Jungbluth S."/>
            <person name="Walsh D.A."/>
            <person name="Denef V.J."/>
            <person name="McMahon K.D."/>
            <person name="Konstantinidis K.T."/>
            <person name="Eloe-Fadrosh E.A."/>
            <person name="Kyrpides N.C."/>
            <person name="Woyke T."/>
        </authorList>
    </citation>
    <scope>NUCLEOTIDE SEQUENCE</scope>
    <source>
        <strain evidence="2">GVMAG-S-1035118-87</strain>
    </source>
</reference>
<organism evidence="2">
    <name type="scientific">viral metagenome</name>
    <dbReference type="NCBI Taxonomy" id="1070528"/>
    <lineage>
        <taxon>unclassified sequences</taxon>
        <taxon>metagenomes</taxon>
        <taxon>organismal metagenomes</taxon>
    </lineage>
</organism>
<evidence type="ECO:0000256" key="1">
    <source>
        <dbReference type="SAM" id="MobiDB-lite"/>
    </source>
</evidence>
<name>A0A6C0AGJ4_9ZZZZ</name>
<feature type="compositionally biased region" description="Polar residues" evidence="1">
    <location>
        <begin position="97"/>
        <end position="106"/>
    </location>
</feature>